<reference evidence="1 2" key="1">
    <citation type="submission" date="2019-11" db="EMBL/GenBank/DDBJ databases">
        <title>Whole genome sequence of Oryza granulata.</title>
        <authorList>
            <person name="Li W."/>
        </authorList>
    </citation>
    <scope>NUCLEOTIDE SEQUENCE [LARGE SCALE GENOMIC DNA]</scope>
    <source>
        <strain evidence="2">cv. Menghai</strain>
        <tissue evidence="1">Leaf</tissue>
    </source>
</reference>
<keyword evidence="2" id="KW-1185">Reference proteome</keyword>
<accession>A0A6G1F4M7</accession>
<evidence type="ECO:0000313" key="2">
    <source>
        <dbReference type="Proteomes" id="UP000479710"/>
    </source>
</evidence>
<dbReference type="EMBL" id="SPHZ02000001">
    <property type="protein sequence ID" value="KAF0931868.1"/>
    <property type="molecule type" value="Genomic_DNA"/>
</dbReference>
<name>A0A6G1F4M7_9ORYZ</name>
<dbReference type="Proteomes" id="UP000479710">
    <property type="component" value="Unassembled WGS sequence"/>
</dbReference>
<comment type="caution">
    <text evidence="1">The sequence shown here is derived from an EMBL/GenBank/DDBJ whole genome shotgun (WGS) entry which is preliminary data.</text>
</comment>
<organism evidence="1 2">
    <name type="scientific">Oryza meyeriana var. granulata</name>
    <dbReference type="NCBI Taxonomy" id="110450"/>
    <lineage>
        <taxon>Eukaryota</taxon>
        <taxon>Viridiplantae</taxon>
        <taxon>Streptophyta</taxon>
        <taxon>Embryophyta</taxon>
        <taxon>Tracheophyta</taxon>
        <taxon>Spermatophyta</taxon>
        <taxon>Magnoliopsida</taxon>
        <taxon>Liliopsida</taxon>
        <taxon>Poales</taxon>
        <taxon>Poaceae</taxon>
        <taxon>BOP clade</taxon>
        <taxon>Oryzoideae</taxon>
        <taxon>Oryzeae</taxon>
        <taxon>Oryzinae</taxon>
        <taxon>Oryza</taxon>
        <taxon>Oryza meyeriana</taxon>
    </lineage>
</organism>
<proteinExistence type="predicted"/>
<gene>
    <name evidence="1" type="ORF">E2562_007065</name>
</gene>
<dbReference type="AlphaFoldDB" id="A0A6G1F4M7"/>
<protein>
    <submittedName>
        <fullName evidence="1">Uncharacterized protein</fullName>
    </submittedName>
</protein>
<evidence type="ECO:0000313" key="1">
    <source>
        <dbReference type="EMBL" id="KAF0931868.1"/>
    </source>
</evidence>
<sequence length="64" mass="6776">MGFDNEHQTVKDVEIGSGEEGRRIMIDAADLEVDVIDESMVVLVAAGRGGVMAASSPRSDDNGR</sequence>